<evidence type="ECO:0000256" key="2">
    <source>
        <dbReference type="ARBA" id="ARBA00004687"/>
    </source>
</evidence>
<evidence type="ECO:0000256" key="7">
    <source>
        <dbReference type="ARBA" id="ARBA00022989"/>
    </source>
</evidence>
<evidence type="ECO:0000256" key="3">
    <source>
        <dbReference type="ARBA" id="ARBA00005316"/>
    </source>
</evidence>
<feature type="transmembrane region" description="Helical" evidence="11">
    <location>
        <begin position="511"/>
        <end position="530"/>
    </location>
</feature>
<evidence type="ECO:0000256" key="5">
    <source>
        <dbReference type="ARBA" id="ARBA00022692"/>
    </source>
</evidence>
<evidence type="ECO:0000313" key="13">
    <source>
        <dbReference type="Proteomes" id="UP001153365"/>
    </source>
</evidence>
<evidence type="ECO:0000313" key="12">
    <source>
        <dbReference type="EMBL" id="CAH7671916.1"/>
    </source>
</evidence>
<dbReference type="InterPro" id="IPR019540">
    <property type="entry name" value="PtdIno-glycan_biosynth_class_S"/>
</dbReference>
<keyword evidence="7 11" id="KW-1133">Transmembrane helix</keyword>
<evidence type="ECO:0000256" key="10">
    <source>
        <dbReference type="SAM" id="MobiDB-lite"/>
    </source>
</evidence>
<dbReference type="GO" id="GO:0016255">
    <property type="term" value="P:attachment of GPI anchor to protein"/>
    <property type="evidence" value="ECO:0007669"/>
    <property type="project" value="InterPro"/>
</dbReference>
<keyword evidence="13" id="KW-1185">Reference proteome</keyword>
<reference evidence="12" key="1">
    <citation type="submission" date="2022-06" db="EMBL/GenBank/DDBJ databases">
        <authorList>
            <consortium name="SYNGENTA / RWTH Aachen University"/>
        </authorList>
    </citation>
    <scope>NUCLEOTIDE SEQUENCE</scope>
</reference>
<evidence type="ECO:0000256" key="9">
    <source>
        <dbReference type="ARBA" id="ARBA00023180"/>
    </source>
</evidence>
<feature type="region of interest" description="Disordered" evidence="10">
    <location>
        <begin position="1"/>
        <end position="36"/>
    </location>
</feature>
<keyword evidence="9" id="KW-0325">Glycoprotein</keyword>
<evidence type="ECO:0000256" key="6">
    <source>
        <dbReference type="ARBA" id="ARBA00022824"/>
    </source>
</evidence>
<keyword evidence="8 11" id="KW-0472">Membrane</keyword>
<dbReference type="GO" id="GO:0042765">
    <property type="term" value="C:GPI-anchor transamidase complex"/>
    <property type="evidence" value="ECO:0007669"/>
    <property type="project" value="InterPro"/>
</dbReference>
<gene>
    <name evidence="12" type="ORF">PPACK8108_LOCUS6766</name>
</gene>
<dbReference type="GO" id="GO:0006506">
    <property type="term" value="P:GPI anchor biosynthetic process"/>
    <property type="evidence" value="ECO:0007669"/>
    <property type="project" value="UniProtKB-KW"/>
</dbReference>
<feature type="compositionally biased region" description="Polar residues" evidence="10">
    <location>
        <begin position="1"/>
        <end position="10"/>
    </location>
</feature>
<evidence type="ECO:0000256" key="1">
    <source>
        <dbReference type="ARBA" id="ARBA00004477"/>
    </source>
</evidence>
<evidence type="ECO:0000256" key="11">
    <source>
        <dbReference type="SAM" id="Phobius"/>
    </source>
</evidence>
<protein>
    <submittedName>
        <fullName evidence="12">Phosphatidylinositol-glycan biosynthesis class S protein-domain-containing protein</fullName>
    </submittedName>
</protein>
<keyword evidence="4" id="KW-0337">GPI-anchor biosynthesis</keyword>
<dbReference type="Proteomes" id="UP001153365">
    <property type="component" value="Unassembled WGS sequence"/>
</dbReference>
<dbReference type="Pfam" id="PF10510">
    <property type="entry name" value="PIG-S"/>
    <property type="match status" value="1"/>
</dbReference>
<dbReference type="PANTHER" id="PTHR21072:SF13">
    <property type="entry name" value="GPI TRANSAMIDASE COMPONENT PIG-S"/>
    <property type="match status" value="1"/>
</dbReference>
<proteinExistence type="inferred from homology"/>
<comment type="similarity">
    <text evidence="3">Belongs to the PIGS family.</text>
</comment>
<keyword evidence="5 11" id="KW-0812">Transmembrane</keyword>
<sequence length="547" mass="62471">MDLDQHPSSSGKDDSGVSTVDDVERERTEERRSLKTDGGFQIEADSNSTRSQVVLSFWLVLLLSLPIWWNTTKIERRSLPMAEVSFWNSSKPCPIRFPINISTNSPSISVEKIDGEIQRLKSRSESRSAGVNYLGKIDILTVRCLNFNIRHIDDPGLKDDSVIIHRSRFDRIDWRSENGSNPDLTIVLQSKNKPKELLRRIAPLTGSASSSQTKDSRVIKYASHLKLIFSLMNEDITQPGFLRSWNIKHAIEDYLVEDLARLAPLHNFTCQTQVLYHSPLAIEHKSISSPTDQNENVHVVEEEDLKAFINDAEWKLASPVTMDPVLHFILWVPSPRHRPFKIRRSDGTFDRYGSFIRPQWGSVVIFNPDDESSSELSVNQLSRPIRIFKHHLLNLIGLNDEPTETEEDRGLGFDGLIRRRILENSLESINSLRVIVDLINDQKSMRVSGEVQSQVKESLRSLELAQETLSRGGGSLFESIRLTDRALKSSSTAFFSPTMLSMLYFPDEHKYAIYTPLFGPILFPLMLAGVNELRFLRRRYSDRRGKL</sequence>
<name>A0AAV0AUZ2_PHAPC</name>
<evidence type="ECO:0000256" key="4">
    <source>
        <dbReference type="ARBA" id="ARBA00022502"/>
    </source>
</evidence>
<accession>A0AAV0AUZ2</accession>
<dbReference type="PANTHER" id="PTHR21072">
    <property type="entry name" value="GPI TRANSAMIDASE COMPONENT PIG-S"/>
    <property type="match status" value="1"/>
</dbReference>
<dbReference type="EMBL" id="CALTRL010001289">
    <property type="protein sequence ID" value="CAH7671916.1"/>
    <property type="molecule type" value="Genomic_DNA"/>
</dbReference>
<organism evidence="12 13">
    <name type="scientific">Phakopsora pachyrhizi</name>
    <name type="common">Asian soybean rust disease fungus</name>
    <dbReference type="NCBI Taxonomy" id="170000"/>
    <lineage>
        <taxon>Eukaryota</taxon>
        <taxon>Fungi</taxon>
        <taxon>Dikarya</taxon>
        <taxon>Basidiomycota</taxon>
        <taxon>Pucciniomycotina</taxon>
        <taxon>Pucciniomycetes</taxon>
        <taxon>Pucciniales</taxon>
        <taxon>Phakopsoraceae</taxon>
        <taxon>Phakopsora</taxon>
    </lineage>
</organism>
<comment type="pathway">
    <text evidence="2">Glycolipid biosynthesis; glycosylphosphatidylinositol-anchor biosynthesis.</text>
</comment>
<feature type="compositionally biased region" description="Basic and acidic residues" evidence="10">
    <location>
        <begin position="22"/>
        <end position="35"/>
    </location>
</feature>
<comment type="caution">
    <text evidence="12">The sequence shown here is derived from an EMBL/GenBank/DDBJ whole genome shotgun (WGS) entry which is preliminary data.</text>
</comment>
<keyword evidence="6" id="KW-0256">Endoplasmic reticulum</keyword>
<dbReference type="AlphaFoldDB" id="A0AAV0AUZ2"/>
<comment type="subcellular location">
    <subcellularLocation>
        <location evidence="1">Endoplasmic reticulum membrane</location>
        <topology evidence="1">Multi-pass membrane protein</topology>
    </subcellularLocation>
</comment>
<evidence type="ECO:0000256" key="8">
    <source>
        <dbReference type="ARBA" id="ARBA00023136"/>
    </source>
</evidence>